<name>A0A0F3RJJ2_ORITS</name>
<dbReference type="InterPro" id="IPR038488">
    <property type="entry name" value="Integrase_DNA-bd_sf"/>
</dbReference>
<accession>A0A0F3RJJ2</accession>
<dbReference type="Gene3D" id="3.30.160.390">
    <property type="entry name" value="Integrase, DNA-binding domain"/>
    <property type="match status" value="1"/>
</dbReference>
<reference evidence="1 3" key="1">
    <citation type="submission" date="2015-01" db="EMBL/GenBank/DDBJ databases">
        <title>Genome Sequencing of Rickettsiales.</title>
        <authorList>
            <person name="Daugherty S.C."/>
            <person name="Su Q."/>
            <person name="Abolude K."/>
            <person name="Beier-Sexton M."/>
            <person name="Carlyon J.A."/>
            <person name="Carter R."/>
            <person name="Day N.P."/>
            <person name="Dumler S.J."/>
            <person name="Dyachenko V."/>
            <person name="Godinez A."/>
            <person name="Kurtti T.J."/>
            <person name="Lichay M."/>
            <person name="Mullins K.E."/>
            <person name="Ott S."/>
            <person name="Pappas-Brown V."/>
            <person name="Paris D.H."/>
            <person name="Patel P."/>
            <person name="Richards A.L."/>
            <person name="Sadzewicz L."/>
            <person name="Sears K."/>
            <person name="Seidman D."/>
            <person name="Sengamalay N."/>
            <person name="Stenos J."/>
            <person name="Tallon L.J."/>
            <person name="Vincent G."/>
            <person name="Fraser C.M."/>
            <person name="Munderloh U."/>
            <person name="Dunning-Hotopp J.C."/>
        </authorList>
    </citation>
    <scope>NUCLEOTIDE SEQUENCE [LARGE SCALE GENOMIC DNA]</scope>
    <source>
        <strain evidence="1 3">UT144</strain>
    </source>
</reference>
<evidence type="ECO:0000313" key="1">
    <source>
        <dbReference type="EMBL" id="KJW06282.1"/>
    </source>
</evidence>
<proteinExistence type="predicted"/>
<protein>
    <recommendedName>
        <fullName evidence="4">Integrase</fullName>
    </recommendedName>
</protein>
<dbReference type="Proteomes" id="UP000033580">
    <property type="component" value="Unassembled WGS sequence"/>
</dbReference>
<evidence type="ECO:0008006" key="4">
    <source>
        <dbReference type="Google" id="ProtNLM"/>
    </source>
</evidence>
<evidence type="ECO:0000313" key="2">
    <source>
        <dbReference type="EMBL" id="KJW06792.1"/>
    </source>
</evidence>
<organism evidence="1 3">
    <name type="scientific">Orientia tsutsugamushi str. UT144</name>
    <dbReference type="NCBI Taxonomy" id="1441384"/>
    <lineage>
        <taxon>Bacteria</taxon>
        <taxon>Pseudomonadati</taxon>
        <taxon>Pseudomonadota</taxon>
        <taxon>Alphaproteobacteria</taxon>
        <taxon>Rickettsiales</taxon>
        <taxon>Rickettsiaceae</taxon>
        <taxon>Rickettsieae</taxon>
        <taxon>Orientia</taxon>
    </lineage>
</organism>
<comment type="caution">
    <text evidence="1">The sequence shown here is derived from an EMBL/GenBank/DDBJ whole genome shotgun (WGS) entry which is preliminary data.</text>
</comment>
<dbReference type="PATRIC" id="fig|1441384.3.peg.2306"/>
<dbReference type="EMBL" id="LAOR01000084">
    <property type="protein sequence ID" value="KJW06792.1"/>
    <property type="molecule type" value="Genomic_DNA"/>
</dbReference>
<evidence type="ECO:0000313" key="3">
    <source>
        <dbReference type="Proteomes" id="UP000033580"/>
    </source>
</evidence>
<dbReference type="EMBL" id="LAOR01000140">
    <property type="protein sequence ID" value="KJW06282.1"/>
    <property type="molecule type" value="Genomic_DNA"/>
</dbReference>
<gene>
    <name evidence="2" type="ORF">OTUT144_1173</name>
    <name evidence="1" type="ORF">OTUT144_1681</name>
</gene>
<sequence>MPSISLKLTSRLLRKIKIPNEGTSTIKDKVEPTLKLKVSWAGRKTCSFEKKFRKEGITIKIVACPDLSIKEARQIARELNRQFRIRENMKGRE</sequence>
<dbReference type="AlphaFoldDB" id="A0A0F3RJJ2"/>